<evidence type="ECO:0000313" key="2">
    <source>
        <dbReference type="EMBL" id="ENU92187.1"/>
    </source>
</evidence>
<dbReference type="EMBL" id="APPC01000017">
    <property type="protein sequence ID" value="ENU92187.1"/>
    <property type="molecule type" value="Genomic_DNA"/>
</dbReference>
<keyword evidence="1" id="KW-1133">Transmembrane helix</keyword>
<dbReference type="RefSeq" id="WP_004771507.1">
    <property type="nucleotide sequence ID" value="NZ_KB849357.1"/>
</dbReference>
<sequence length="61" mass="6904">MNDNLGVVVFYLLFLFAGVVLVIGSIIFDMTLLCVGLGLIACAFLIKYEFKLTVMFWHKIE</sequence>
<dbReference type="HOGENOM" id="CLU_202944_0_0_6"/>
<name>N8WA47_9GAMM</name>
<reference evidence="2 3" key="1">
    <citation type="submission" date="2013-02" db="EMBL/GenBank/DDBJ databases">
        <title>The Genome Sequence of Acinetobacter sp. NIPH 758.</title>
        <authorList>
            <consortium name="The Broad Institute Genome Sequencing Platform"/>
            <consortium name="The Broad Institute Genome Sequencing Center for Infectious Disease"/>
            <person name="Cerqueira G."/>
            <person name="Feldgarden M."/>
            <person name="Courvalin P."/>
            <person name="Perichon B."/>
            <person name="Grillot-Courvalin C."/>
            <person name="Clermont D."/>
            <person name="Rocha E."/>
            <person name="Yoon E.-J."/>
            <person name="Nemec A."/>
            <person name="Walker B."/>
            <person name="Young S.K."/>
            <person name="Zeng Q."/>
            <person name="Gargeya S."/>
            <person name="Fitzgerald M."/>
            <person name="Haas B."/>
            <person name="Abouelleil A."/>
            <person name="Alvarado L."/>
            <person name="Arachchi H.M."/>
            <person name="Berlin A.M."/>
            <person name="Chapman S.B."/>
            <person name="Dewar J."/>
            <person name="Goldberg J."/>
            <person name="Griggs A."/>
            <person name="Gujja S."/>
            <person name="Hansen M."/>
            <person name="Howarth C."/>
            <person name="Imamovic A."/>
            <person name="Larimer J."/>
            <person name="McCowan C."/>
            <person name="Murphy C."/>
            <person name="Neiman D."/>
            <person name="Pearson M."/>
            <person name="Priest M."/>
            <person name="Roberts A."/>
            <person name="Saif S."/>
            <person name="Shea T."/>
            <person name="Sisk P."/>
            <person name="Sykes S."/>
            <person name="Wortman J."/>
            <person name="Nusbaum C."/>
            <person name="Birren B."/>
        </authorList>
    </citation>
    <scope>NUCLEOTIDE SEQUENCE [LARGE SCALE GENOMIC DNA]</scope>
    <source>
        <strain evidence="2 3">NIPH 758</strain>
    </source>
</reference>
<evidence type="ECO:0000256" key="1">
    <source>
        <dbReference type="SAM" id="Phobius"/>
    </source>
</evidence>
<dbReference type="AlphaFoldDB" id="N8WA47"/>
<keyword evidence="1" id="KW-0812">Transmembrane</keyword>
<evidence type="ECO:0000313" key="3">
    <source>
        <dbReference type="Proteomes" id="UP000013049"/>
    </source>
</evidence>
<comment type="caution">
    <text evidence="2">The sequence shown here is derived from an EMBL/GenBank/DDBJ whole genome shotgun (WGS) entry which is preliminary data.</text>
</comment>
<keyword evidence="1" id="KW-0472">Membrane</keyword>
<accession>N8WA47</accession>
<dbReference type="PATRIC" id="fig|1217712.3.peg.1987"/>
<dbReference type="eggNOG" id="ENOG50302HY">
    <property type="taxonomic scope" value="Bacteria"/>
</dbReference>
<dbReference type="Proteomes" id="UP000013049">
    <property type="component" value="Unassembled WGS sequence"/>
</dbReference>
<proteinExistence type="predicted"/>
<feature type="transmembrane region" description="Helical" evidence="1">
    <location>
        <begin position="12"/>
        <end position="45"/>
    </location>
</feature>
<organism evidence="2 3">
    <name type="scientific">Acinetobacter vivianii</name>
    <dbReference type="NCBI Taxonomy" id="1776742"/>
    <lineage>
        <taxon>Bacteria</taxon>
        <taxon>Pseudomonadati</taxon>
        <taxon>Pseudomonadota</taxon>
        <taxon>Gammaproteobacteria</taxon>
        <taxon>Moraxellales</taxon>
        <taxon>Moraxellaceae</taxon>
        <taxon>Acinetobacter</taxon>
    </lineage>
</organism>
<protein>
    <submittedName>
        <fullName evidence="2">Uncharacterized protein</fullName>
    </submittedName>
</protein>
<gene>
    <name evidence="2" type="ORF">F971_02074</name>
</gene>